<dbReference type="Gene3D" id="3.30.1370.120">
    <property type="match status" value="2"/>
</dbReference>
<dbReference type="PANTHER" id="PTHR30332">
    <property type="entry name" value="PROBABLE GENERAL SECRETION PATHWAY PROTEIN D"/>
    <property type="match status" value="1"/>
</dbReference>
<dbReference type="GO" id="GO:0015627">
    <property type="term" value="C:type II protein secretion system complex"/>
    <property type="evidence" value="ECO:0007669"/>
    <property type="project" value="TreeGrafter"/>
</dbReference>
<accession>X1QV85</accession>
<dbReference type="GO" id="GO:0009306">
    <property type="term" value="P:protein secretion"/>
    <property type="evidence" value="ECO:0007669"/>
    <property type="project" value="TreeGrafter"/>
</dbReference>
<dbReference type="PANTHER" id="PTHR30332:SF17">
    <property type="entry name" value="TYPE IV PILIATION SYSTEM PROTEIN DR_0774-RELATED"/>
    <property type="match status" value="1"/>
</dbReference>
<evidence type="ECO:0000259" key="1">
    <source>
        <dbReference type="Pfam" id="PF03958"/>
    </source>
</evidence>
<evidence type="ECO:0000313" key="2">
    <source>
        <dbReference type="EMBL" id="GAI47199.1"/>
    </source>
</evidence>
<dbReference type="InterPro" id="IPR038591">
    <property type="entry name" value="NolW-like_sf"/>
</dbReference>
<feature type="domain" description="NolW-like" evidence="1">
    <location>
        <begin position="9"/>
        <end position="68"/>
    </location>
</feature>
<feature type="non-terminal residue" evidence="2">
    <location>
        <position position="1"/>
    </location>
</feature>
<dbReference type="Pfam" id="PF03958">
    <property type="entry name" value="Secretin_N"/>
    <property type="match status" value="1"/>
</dbReference>
<reference evidence="2" key="1">
    <citation type="journal article" date="2014" name="Front. Microbiol.">
        <title>High frequency of phylogenetically diverse reductive dehalogenase-homologous genes in deep subseafloor sedimentary metagenomes.</title>
        <authorList>
            <person name="Kawai M."/>
            <person name="Futagami T."/>
            <person name="Toyoda A."/>
            <person name="Takaki Y."/>
            <person name="Nishi S."/>
            <person name="Hori S."/>
            <person name="Arai W."/>
            <person name="Tsubouchi T."/>
            <person name="Morono Y."/>
            <person name="Uchiyama I."/>
            <person name="Ito T."/>
            <person name="Fujiyama A."/>
            <person name="Inagaki F."/>
            <person name="Takami H."/>
        </authorList>
    </citation>
    <scope>NUCLEOTIDE SEQUENCE</scope>
    <source>
        <strain evidence="2">Expedition CK06-06</strain>
    </source>
</reference>
<dbReference type="InterPro" id="IPR005644">
    <property type="entry name" value="NolW-like"/>
</dbReference>
<comment type="caution">
    <text evidence="2">The sequence shown here is derived from an EMBL/GenBank/DDBJ whole genome shotgun (WGS) entry which is preliminary data.</text>
</comment>
<feature type="non-terminal residue" evidence="2">
    <location>
        <position position="205"/>
    </location>
</feature>
<dbReference type="EMBL" id="BARV01038325">
    <property type="protein sequence ID" value="GAI47199.1"/>
    <property type="molecule type" value="Genomic_DNA"/>
</dbReference>
<protein>
    <recommendedName>
        <fullName evidence="1">NolW-like domain-containing protein</fullName>
    </recommendedName>
</protein>
<dbReference type="AlphaFoldDB" id="X1QV85"/>
<name>X1QV85_9ZZZZ</name>
<organism evidence="2">
    <name type="scientific">marine sediment metagenome</name>
    <dbReference type="NCBI Taxonomy" id="412755"/>
    <lineage>
        <taxon>unclassified sequences</taxon>
        <taxon>metagenomes</taxon>
        <taxon>ecological metagenomes</taxon>
    </lineage>
</organism>
<sequence length="205" mass="23028">IEYGDVIITRVFTLKHIDTANAKNLLDQMKLGVNITLIPESGTLIVTGYAYRMARIEEFLDMIDKPGEAKQFRFRQLRYTMAQTLAPKIKTLAEQLGTISITIAAKPAARITRKPRESAAAFRARQQKAAAAARTAAPTAKPTVYLDADERTNRILMVGLADQLVVVDKLIDALDVEYQDLRTLRLYEIQYVGAEEIKEKLEELC</sequence>
<proteinExistence type="predicted"/>
<dbReference type="InterPro" id="IPR050810">
    <property type="entry name" value="Bact_Secretion_Sys_Channel"/>
</dbReference>
<gene>
    <name evidence="2" type="ORF">S06H3_59076</name>
</gene>